<dbReference type="RefSeq" id="WP_386075373.1">
    <property type="nucleotide sequence ID" value="NZ_JBHTJT010000030.1"/>
</dbReference>
<dbReference type="Proteomes" id="UP001597108">
    <property type="component" value="Unassembled WGS sequence"/>
</dbReference>
<dbReference type="EMBL" id="JBHTJT010000030">
    <property type="protein sequence ID" value="MFD0980784.1"/>
    <property type="molecule type" value="Genomic_DNA"/>
</dbReference>
<protein>
    <recommendedName>
        <fullName evidence="4">Glycosyltransferase RgtA/B/C/D-like domain-containing protein</fullName>
    </recommendedName>
</protein>
<accession>A0ABW3IRU4</accession>
<comment type="caution">
    <text evidence="2">The sequence shown here is derived from an EMBL/GenBank/DDBJ whole genome shotgun (WGS) entry which is preliminary data.</text>
</comment>
<evidence type="ECO:0000313" key="2">
    <source>
        <dbReference type="EMBL" id="MFD0980784.1"/>
    </source>
</evidence>
<organism evidence="2 3">
    <name type="scientific">Tropicimonas aquimaris</name>
    <dbReference type="NCBI Taxonomy" id="914152"/>
    <lineage>
        <taxon>Bacteria</taxon>
        <taxon>Pseudomonadati</taxon>
        <taxon>Pseudomonadota</taxon>
        <taxon>Alphaproteobacteria</taxon>
        <taxon>Rhodobacterales</taxon>
        <taxon>Roseobacteraceae</taxon>
        <taxon>Tropicimonas</taxon>
    </lineage>
</organism>
<feature type="transmembrane region" description="Helical" evidence="1">
    <location>
        <begin position="179"/>
        <end position="204"/>
    </location>
</feature>
<feature type="transmembrane region" description="Helical" evidence="1">
    <location>
        <begin position="352"/>
        <end position="369"/>
    </location>
</feature>
<evidence type="ECO:0000256" key="1">
    <source>
        <dbReference type="SAM" id="Phobius"/>
    </source>
</evidence>
<keyword evidence="1" id="KW-0472">Membrane</keyword>
<sequence length="505" mass="55049">MLNDNVVERTFLVPAFLLLATAVFVRLYPFAGAFFPLNDGALFLAFVEHIHAGAYFTEPCVGYNGECVPFAYPPLSFFAASGLLWLGLAPVQVAVVYPLALSLLVVLAALWLYREVIEDDFIFLLAGAAALLQVRSIEYLLMGGGISRSTGALFFLLTLIAALAATSGNRTRPAVLGGLFAGLALLAHLEWGINAIVGAVLLVLFSSRTGAEKARVIVLAGLCAALVVAPWAIWQLSTQGLDPFRSASSSAHWSLPIAVTASAQLSFFRPFHLTWLCVIGSVVLWQRRENVWLAMLVAFYFVTPRHFGSVAVFPTAILLAYGFDSVLNWLRRQLEELPGRVTRPAQGLSMRAEALAVVVVVALLTVSLVQQSGNVVGFRKLSPDVQAAASWAAEEFPDSAVAAILTDDPWAVSKDAEWWPYLSEHKVLNTVQGSEWLNEGEYMARWQTSEDLRVAEDCPSVRDVLERLGPPDYVIDVSSRNCVSEFGRPIFDLPGVQLFTFDHSG</sequence>
<keyword evidence="1" id="KW-1133">Transmembrane helix</keyword>
<keyword evidence="3" id="KW-1185">Reference proteome</keyword>
<feature type="transmembrane region" description="Helical" evidence="1">
    <location>
        <begin position="149"/>
        <end position="167"/>
    </location>
</feature>
<evidence type="ECO:0008006" key="4">
    <source>
        <dbReference type="Google" id="ProtNLM"/>
    </source>
</evidence>
<gene>
    <name evidence="2" type="ORF">ACFQ2S_14115</name>
</gene>
<feature type="transmembrane region" description="Helical" evidence="1">
    <location>
        <begin position="216"/>
        <end position="233"/>
    </location>
</feature>
<feature type="transmembrane region" description="Helical" evidence="1">
    <location>
        <begin position="12"/>
        <end position="35"/>
    </location>
</feature>
<proteinExistence type="predicted"/>
<name>A0ABW3IRU4_9RHOB</name>
<keyword evidence="1" id="KW-0812">Transmembrane</keyword>
<reference evidence="3" key="1">
    <citation type="journal article" date="2019" name="Int. J. Syst. Evol. Microbiol.">
        <title>The Global Catalogue of Microorganisms (GCM) 10K type strain sequencing project: providing services to taxonomists for standard genome sequencing and annotation.</title>
        <authorList>
            <consortium name="The Broad Institute Genomics Platform"/>
            <consortium name="The Broad Institute Genome Sequencing Center for Infectious Disease"/>
            <person name="Wu L."/>
            <person name="Ma J."/>
        </authorList>
    </citation>
    <scope>NUCLEOTIDE SEQUENCE [LARGE SCALE GENOMIC DNA]</scope>
    <source>
        <strain evidence="3">CCUG 60524</strain>
    </source>
</reference>
<evidence type="ECO:0000313" key="3">
    <source>
        <dbReference type="Proteomes" id="UP001597108"/>
    </source>
</evidence>
<feature type="transmembrane region" description="Helical" evidence="1">
    <location>
        <begin position="95"/>
        <end position="114"/>
    </location>
</feature>